<organism evidence="2 3">
    <name type="scientific">Parasedimentitalea psychrophila</name>
    <dbReference type="NCBI Taxonomy" id="2997337"/>
    <lineage>
        <taxon>Bacteria</taxon>
        <taxon>Pseudomonadati</taxon>
        <taxon>Pseudomonadota</taxon>
        <taxon>Alphaproteobacteria</taxon>
        <taxon>Rhodobacterales</taxon>
        <taxon>Paracoccaceae</taxon>
        <taxon>Parasedimentitalea</taxon>
    </lineage>
</organism>
<protein>
    <submittedName>
        <fullName evidence="2">Transposase</fullName>
    </submittedName>
</protein>
<evidence type="ECO:0000259" key="1">
    <source>
        <dbReference type="Pfam" id="PF02371"/>
    </source>
</evidence>
<dbReference type="Pfam" id="PF02371">
    <property type="entry name" value="Transposase_20"/>
    <property type="match status" value="1"/>
</dbReference>
<dbReference type="GO" id="GO:0004803">
    <property type="term" value="F:transposase activity"/>
    <property type="evidence" value="ECO:0007669"/>
    <property type="project" value="InterPro"/>
</dbReference>
<dbReference type="GO" id="GO:0006313">
    <property type="term" value="P:DNA transposition"/>
    <property type="evidence" value="ECO:0007669"/>
    <property type="project" value="InterPro"/>
</dbReference>
<dbReference type="Proteomes" id="UP001238334">
    <property type="component" value="Chromosome"/>
</dbReference>
<proteinExistence type="predicted"/>
<dbReference type="KEGG" id="ppso:QPJ95_19915"/>
<evidence type="ECO:0000313" key="2">
    <source>
        <dbReference type="EMBL" id="WIY24754.1"/>
    </source>
</evidence>
<keyword evidence="3" id="KW-1185">Reference proteome</keyword>
<dbReference type="RefSeq" id="WP_270920351.1">
    <property type="nucleotide sequence ID" value="NZ_CP127247.1"/>
</dbReference>
<dbReference type="EMBL" id="CP127247">
    <property type="protein sequence ID" value="WIY24754.1"/>
    <property type="molecule type" value="Genomic_DNA"/>
</dbReference>
<evidence type="ECO:0000313" key="3">
    <source>
        <dbReference type="Proteomes" id="UP001238334"/>
    </source>
</evidence>
<feature type="domain" description="Transposase IS116/IS110/IS902 C-terminal" evidence="1">
    <location>
        <begin position="139"/>
        <end position="218"/>
    </location>
</feature>
<gene>
    <name evidence="2" type="ORF">QPJ95_19915</name>
</gene>
<dbReference type="InterPro" id="IPR047650">
    <property type="entry name" value="Transpos_IS110"/>
</dbReference>
<dbReference type="GO" id="GO:0003677">
    <property type="term" value="F:DNA binding"/>
    <property type="evidence" value="ECO:0007669"/>
    <property type="project" value="InterPro"/>
</dbReference>
<dbReference type="PANTHER" id="PTHR33055:SF16">
    <property type="entry name" value="TRANSPOSASE FOR INSERTION SEQUENCE ELEMENT IS1547"/>
    <property type="match status" value="1"/>
</dbReference>
<dbReference type="InterPro" id="IPR003346">
    <property type="entry name" value="Transposase_20"/>
</dbReference>
<dbReference type="AlphaFoldDB" id="A0A9Y2L0T1"/>
<reference evidence="2 3" key="1">
    <citation type="submission" date="2023-06" db="EMBL/GenBank/DDBJ databases">
        <title>Parasedimentitalea psychrophila sp. nov., a psychrophilic bacterium isolated from deep-sea sediment.</title>
        <authorList>
            <person name="Li A."/>
        </authorList>
    </citation>
    <scope>NUCLEOTIDE SEQUENCE [LARGE SCALE GENOMIC DNA]</scope>
    <source>
        <strain evidence="2 3">QS115</strain>
    </source>
</reference>
<dbReference type="PANTHER" id="PTHR33055">
    <property type="entry name" value="TRANSPOSASE FOR INSERTION SEQUENCE ELEMENT IS1111A"/>
    <property type="match status" value="1"/>
</dbReference>
<name>A0A9Y2L0T1_9RHOB</name>
<accession>A0A9Y2L0T1</accession>
<sequence length="260" mass="28759">MRYQQGKNDSLDAEGAARSVLSGQAIAAPKTQFGSVEMIRHLKIARDTAVKSRSVALVTLKALIINAPAELRDSLDQLKGKIALIRHIAAFRPGPITSTTASAKAAMRSLARRWLMLNDEVAEHDKELKTLVEAKAPSLMASHGIATLTIAEMLILVGDNPSRIRSEAALAKLCGVCQFPVSSGKTHRFRLNRGGKRQANAALYRVAIVRMRNHEPTLAYVRERTKDGKSKSEIIRCLKRYIVREIFTHLCRPETQEKPC</sequence>